<dbReference type="CDD" id="cd06461">
    <property type="entry name" value="M2_ACE"/>
    <property type="match status" value="1"/>
</dbReference>
<dbReference type="Proteomes" id="UP000235162">
    <property type="component" value="Unassembled WGS sequence"/>
</dbReference>
<feature type="binding site" evidence="7">
    <location>
        <position position="368"/>
    </location>
    <ligand>
        <name>Zn(2+)</name>
        <dbReference type="ChEBI" id="CHEBI:29105"/>
        <label>1</label>
        <note>catalytic</note>
    </ligand>
</feature>
<dbReference type="PANTHER" id="PTHR10514">
    <property type="entry name" value="ANGIOTENSIN-CONVERTING ENZYME"/>
    <property type="match status" value="1"/>
</dbReference>
<dbReference type="InterPro" id="IPR001548">
    <property type="entry name" value="Peptidase_M2"/>
</dbReference>
<dbReference type="RefSeq" id="WP_102106310.1">
    <property type="nucleotide sequence ID" value="NZ_BMYL01000007.1"/>
</dbReference>
<evidence type="ECO:0000256" key="2">
    <source>
        <dbReference type="ARBA" id="ARBA00023157"/>
    </source>
</evidence>
<evidence type="ECO:0000256" key="8">
    <source>
        <dbReference type="PIRSR" id="PIRSR601548-4"/>
    </source>
</evidence>
<feature type="active site" description="Proton donor 1" evidence="4">
    <location>
        <position position="498"/>
    </location>
</feature>
<feature type="binding site" evidence="9">
    <location>
        <position position="396"/>
    </location>
    <ligand>
        <name>Zn(2+)</name>
        <dbReference type="ChEBI" id="CHEBI:29105"/>
        <label>2</label>
        <note>catalytic</note>
    </ligand>
</feature>
<evidence type="ECO:0000256" key="1">
    <source>
        <dbReference type="ARBA" id="ARBA00022729"/>
    </source>
</evidence>
<evidence type="ECO:0000313" key="12">
    <source>
        <dbReference type="Proteomes" id="UP000235162"/>
    </source>
</evidence>
<gene>
    <name evidence="11" type="ORF">C0029_11590</name>
</gene>
<dbReference type="GO" id="GO:0016020">
    <property type="term" value="C:membrane"/>
    <property type="evidence" value="ECO:0007669"/>
    <property type="project" value="InterPro"/>
</dbReference>
<feature type="chain" id="PRO_5042973172" evidence="10">
    <location>
        <begin position="23"/>
        <end position="599"/>
    </location>
</feature>
<keyword evidence="7" id="KW-0862">Zinc</keyword>
<evidence type="ECO:0000256" key="9">
    <source>
        <dbReference type="PIRSR" id="PIRSR601548-8"/>
    </source>
</evidence>
<feature type="active site" description="Proton acceptor 1" evidence="4">
    <location>
        <position position="369"/>
    </location>
</feature>
<feature type="active site" description="Proton donor 2" evidence="5">
    <location>
        <position position="498"/>
    </location>
</feature>
<feature type="active site" description="Proton acceptor 2" evidence="5">
    <location>
        <position position="369"/>
    </location>
</feature>
<feature type="binding site" evidence="9">
    <location>
        <position position="372"/>
    </location>
    <ligand>
        <name>Zn(2+)</name>
        <dbReference type="ChEBI" id="CHEBI:29105"/>
        <label>2</label>
        <note>catalytic</note>
    </ligand>
</feature>
<feature type="disulfide bond" evidence="8">
    <location>
        <begin position="523"/>
        <end position="535"/>
    </location>
</feature>
<dbReference type="PROSITE" id="PS52011">
    <property type="entry name" value="PEPTIDASE_M2"/>
    <property type="match status" value="1"/>
</dbReference>
<reference evidence="11 12" key="1">
    <citation type="submission" date="2018-01" db="EMBL/GenBank/DDBJ databases">
        <title>The draft genome sequence of Halioglobus japonicus S1-36.</title>
        <authorList>
            <person name="Du Z.-J."/>
            <person name="Shi M.-J."/>
        </authorList>
    </citation>
    <scope>NUCLEOTIDE SEQUENCE [LARGE SCALE GENOMIC DNA]</scope>
    <source>
        <strain evidence="11 12">S1-36</strain>
    </source>
</reference>
<evidence type="ECO:0000256" key="7">
    <source>
        <dbReference type="PIRSR" id="PIRSR601548-3"/>
    </source>
</evidence>
<feature type="disulfide bond" evidence="8">
    <location>
        <begin position="337"/>
        <end position="355"/>
    </location>
</feature>
<name>A0AAP8SM76_9GAMM</name>
<feature type="binding site" evidence="9">
    <location>
        <position position="368"/>
    </location>
    <ligand>
        <name>Zn(2+)</name>
        <dbReference type="ChEBI" id="CHEBI:29105"/>
        <label>2</label>
        <note>catalytic</note>
    </ligand>
</feature>
<keyword evidence="1 10" id="KW-0732">Signal</keyword>
<protein>
    <submittedName>
        <fullName evidence="11">Peptidyl-dipeptidase</fullName>
    </submittedName>
</protein>
<dbReference type="SUPFAM" id="SSF55486">
    <property type="entry name" value="Metalloproteases ('zincins'), catalytic domain"/>
    <property type="match status" value="1"/>
</dbReference>
<keyword evidence="2 8" id="KW-1015">Disulfide bond</keyword>
<proteinExistence type="predicted"/>
<organism evidence="11 12">
    <name type="scientific">Halioglobus japonicus</name>
    <dbReference type="NCBI Taxonomy" id="930805"/>
    <lineage>
        <taxon>Bacteria</taxon>
        <taxon>Pseudomonadati</taxon>
        <taxon>Pseudomonadota</taxon>
        <taxon>Gammaproteobacteria</taxon>
        <taxon>Cellvibrionales</taxon>
        <taxon>Halieaceae</taxon>
        <taxon>Halioglobus</taxon>
    </lineage>
</organism>
<evidence type="ECO:0000256" key="10">
    <source>
        <dbReference type="SAM" id="SignalP"/>
    </source>
</evidence>
<feature type="signal peptide" evidence="10">
    <location>
        <begin position="1"/>
        <end position="22"/>
    </location>
</feature>
<dbReference type="AlphaFoldDB" id="A0AAP8SM76"/>
<dbReference type="PANTHER" id="PTHR10514:SF27">
    <property type="entry name" value="ANGIOTENSIN-CONVERTING ENZYME"/>
    <property type="match status" value="1"/>
</dbReference>
<dbReference type="Gene3D" id="1.10.1370.30">
    <property type="match status" value="2"/>
</dbReference>
<dbReference type="EMBL" id="PKUR01000003">
    <property type="protein sequence ID" value="PLW85275.1"/>
    <property type="molecule type" value="Genomic_DNA"/>
</dbReference>
<evidence type="ECO:0000256" key="5">
    <source>
        <dbReference type="PIRSR" id="PIRSR601548-11"/>
    </source>
</evidence>
<dbReference type="GO" id="GO:0008237">
    <property type="term" value="F:metallopeptidase activity"/>
    <property type="evidence" value="ECO:0007669"/>
    <property type="project" value="InterPro"/>
</dbReference>
<evidence type="ECO:0000256" key="6">
    <source>
        <dbReference type="PIRSR" id="PIRSR601548-2"/>
    </source>
</evidence>
<comment type="caution">
    <text evidence="11">The sequence shown here is derived from an EMBL/GenBank/DDBJ whole genome shotgun (WGS) entry which is preliminary data.</text>
</comment>
<keyword evidence="7" id="KW-0479">Metal-binding</keyword>
<sequence>MNLFRLALPAIATATLASATLANPNKTAEAFFEQAGATASEIALRDARAQWIFNTHITYDTQQLVIETGRERSLIFLELARQANELLAQDGLSNVNRRNLNRVRQGVNLPAPASEAATAELVEIGAHLKNLYSTGKYCPEEGNCLSLRDMELTLSTSRDASEQAELWEGWRTIAPPMRAPFSRQVELSNQGARDLGFADMGDYWRSRYDMSGDEFSASMERYWDEAKPLYESLQCHVQAKLTEFYGADVMPGNGMIPAHLTGNMWAQAWSGIENVVMGSNAKAPYNLTQILEDKEMDEIAMVEMAEMFFVSLGLDPLPDTFWARSQFTKPRDREVVCHASAWDVDSQDDLRIKMCIQRTEDEVKVIHHELGHNYYQRAYKSQNYFHQGSANPGFHEALGDVIALSVNGNYLHQIGLLDAAPKADPETEIAGLMKLALDKVAFLPFALVMDKWRWQVFAGEVGPEDYNAAWWKLREQYQGVTPPVARDESNFDPGAKYHIPGNVSYTRYFLAHLLQFQLHERMCELAGHKGPLHRCTIYNSKEAGAALNELMVAGASQPWQDTLEAFSGERDVNPSAMLNYFAPLQTWLDEQNKNRQCGW</sequence>
<feature type="binding site" evidence="7">
    <location>
        <position position="372"/>
    </location>
    <ligand>
        <name>Zn(2+)</name>
        <dbReference type="ChEBI" id="CHEBI:29105"/>
        <label>1</label>
        <note>catalytic</note>
    </ligand>
</feature>
<keyword evidence="3" id="KW-0325">Glycoprotein</keyword>
<feature type="binding site" evidence="6">
    <location>
        <position position="507"/>
    </location>
    <ligand>
        <name>chloride</name>
        <dbReference type="ChEBI" id="CHEBI:17996"/>
        <label>1</label>
    </ligand>
</feature>
<dbReference type="FunFam" id="1.10.1370.30:FF:000005">
    <property type="entry name" value="Angiotensin-converting enzyme"/>
    <property type="match status" value="1"/>
</dbReference>
<accession>A0AAP8SM76</accession>
<dbReference type="GO" id="GO:0006508">
    <property type="term" value="P:proteolysis"/>
    <property type="evidence" value="ECO:0007669"/>
    <property type="project" value="InterPro"/>
</dbReference>
<feature type="binding site" evidence="6">
    <location>
        <position position="208"/>
    </location>
    <ligand>
        <name>chloride</name>
        <dbReference type="ChEBI" id="CHEBI:17996"/>
        <label>1</label>
    </ligand>
</feature>
<feature type="binding site" evidence="7">
    <location>
        <position position="396"/>
    </location>
    <ligand>
        <name>Zn(2+)</name>
        <dbReference type="ChEBI" id="CHEBI:29105"/>
        <label>1</label>
        <note>catalytic</note>
    </ligand>
</feature>
<dbReference type="PRINTS" id="PR00791">
    <property type="entry name" value="PEPDIPTASEA"/>
</dbReference>
<dbReference type="GO" id="GO:0008241">
    <property type="term" value="F:peptidyl-dipeptidase activity"/>
    <property type="evidence" value="ECO:0007669"/>
    <property type="project" value="InterPro"/>
</dbReference>
<evidence type="ECO:0000256" key="3">
    <source>
        <dbReference type="ARBA" id="ARBA00023180"/>
    </source>
</evidence>
<evidence type="ECO:0000313" key="11">
    <source>
        <dbReference type="EMBL" id="PLW85275.1"/>
    </source>
</evidence>
<keyword evidence="12" id="KW-1185">Reference proteome</keyword>
<evidence type="ECO:0000256" key="4">
    <source>
        <dbReference type="PIRSR" id="PIRSR601548-1"/>
    </source>
</evidence>
<dbReference type="Pfam" id="PF01401">
    <property type="entry name" value="Peptidase_M2"/>
    <property type="match status" value="1"/>
</dbReference>
<feature type="disulfide bond" evidence="8">
    <location>
        <begin position="138"/>
        <end position="144"/>
    </location>
</feature>